<feature type="compositionally biased region" description="Basic residues" evidence="1">
    <location>
        <begin position="104"/>
        <end position="121"/>
    </location>
</feature>
<dbReference type="EMBL" id="AGNL01012775">
    <property type="protein sequence ID" value="EJK67692.1"/>
    <property type="molecule type" value="Genomic_DNA"/>
</dbReference>
<dbReference type="Proteomes" id="UP000266841">
    <property type="component" value="Unassembled WGS sequence"/>
</dbReference>
<keyword evidence="3" id="KW-1185">Reference proteome</keyword>
<name>K0TB78_THAOC</name>
<sequence>MNISRSVSEESRIAFRSQADIVSEKSRARTPTRNNRQSKDSDFPDYDGYQVQADTMASAESRVPATLSKPNWDTTATGPPGDVASGKNEDKRPSAASLRTKAALNRKKMQKLRSRQKRAHM</sequence>
<dbReference type="AlphaFoldDB" id="K0TB78"/>
<feature type="compositionally biased region" description="Polar residues" evidence="1">
    <location>
        <begin position="68"/>
        <end position="77"/>
    </location>
</feature>
<feature type="region of interest" description="Disordered" evidence="1">
    <location>
        <begin position="22"/>
        <end position="121"/>
    </location>
</feature>
<comment type="caution">
    <text evidence="2">The sequence shown here is derived from an EMBL/GenBank/DDBJ whole genome shotgun (WGS) entry which is preliminary data.</text>
</comment>
<organism evidence="2 3">
    <name type="scientific">Thalassiosira oceanica</name>
    <name type="common">Marine diatom</name>
    <dbReference type="NCBI Taxonomy" id="159749"/>
    <lineage>
        <taxon>Eukaryota</taxon>
        <taxon>Sar</taxon>
        <taxon>Stramenopiles</taxon>
        <taxon>Ochrophyta</taxon>
        <taxon>Bacillariophyta</taxon>
        <taxon>Coscinodiscophyceae</taxon>
        <taxon>Thalassiosirophycidae</taxon>
        <taxon>Thalassiosirales</taxon>
        <taxon>Thalassiosiraceae</taxon>
        <taxon>Thalassiosira</taxon>
    </lineage>
</organism>
<proteinExistence type="predicted"/>
<protein>
    <submittedName>
        <fullName evidence="2">Uncharacterized protein</fullName>
    </submittedName>
</protein>
<accession>K0TB78</accession>
<reference evidence="2 3" key="1">
    <citation type="journal article" date="2012" name="Genome Biol.">
        <title>Genome and low-iron response of an oceanic diatom adapted to chronic iron limitation.</title>
        <authorList>
            <person name="Lommer M."/>
            <person name="Specht M."/>
            <person name="Roy A.S."/>
            <person name="Kraemer L."/>
            <person name="Andreson R."/>
            <person name="Gutowska M.A."/>
            <person name="Wolf J."/>
            <person name="Bergner S.V."/>
            <person name="Schilhabel M.B."/>
            <person name="Klostermeier U.C."/>
            <person name="Beiko R.G."/>
            <person name="Rosenstiel P."/>
            <person name="Hippler M."/>
            <person name="Laroche J."/>
        </authorList>
    </citation>
    <scope>NUCLEOTIDE SEQUENCE [LARGE SCALE GENOMIC DNA]</scope>
    <source>
        <strain evidence="2 3">CCMP1005</strain>
    </source>
</reference>
<evidence type="ECO:0000313" key="2">
    <source>
        <dbReference type="EMBL" id="EJK67692.1"/>
    </source>
</evidence>
<evidence type="ECO:0000313" key="3">
    <source>
        <dbReference type="Proteomes" id="UP000266841"/>
    </source>
</evidence>
<gene>
    <name evidence="2" type="ORF">THAOC_11244</name>
</gene>
<evidence type="ECO:0000256" key="1">
    <source>
        <dbReference type="SAM" id="MobiDB-lite"/>
    </source>
</evidence>